<protein>
    <recommendedName>
        <fullName evidence="7">Beta-hexosaminidase</fullName>
        <ecNumber evidence="7">3.2.1.52</ecNumber>
    </recommendedName>
</protein>
<evidence type="ECO:0000256" key="5">
    <source>
        <dbReference type="ARBA" id="ARBA00023180"/>
    </source>
</evidence>
<evidence type="ECO:0000313" key="10">
    <source>
        <dbReference type="EMBL" id="ODM91114.1"/>
    </source>
</evidence>
<feature type="domain" description="Glycoside hydrolase family 20 catalytic" evidence="8">
    <location>
        <begin position="228"/>
        <end position="603"/>
    </location>
</feature>
<gene>
    <name evidence="10" type="ORF">Ocin01_15566</name>
</gene>
<feature type="domain" description="Beta-hexosaminidase eukaryotic type N-terminal" evidence="9">
    <location>
        <begin position="73"/>
        <end position="204"/>
    </location>
</feature>
<dbReference type="EC" id="3.2.1.52" evidence="7"/>
<dbReference type="Pfam" id="PF14845">
    <property type="entry name" value="Glycohydro_20b2"/>
    <property type="match status" value="1"/>
</dbReference>
<dbReference type="AlphaFoldDB" id="A0A1D2ME11"/>
<dbReference type="GO" id="GO:0005975">
    <property type="term" value="P:carbohydrate metabolic process"/>
    <property type="evidence" value="ECO:0007669"/>
    <property type="project" value="InterPro"/>
</dbReference>
<sequence length="647" mass="73416">MDKLKLVILCATVAAFAVIYLPSESNAQSYFRMPSPWTYVCKNGTCVKKLRSDSTVIQSLDTCRLRCGRFRAIWPRPTGDVELSRVVVPFKPQNLRILPVTAPTDRIRELLNRVVQDFQGNILKMHPNYAEGGKNPFDKQYDNVIEGTVVQVQVVVDDPEERLTLETSEGYRIDIETQGNVVTAEVRGDTFFGARHGLETLSQLIAYDEQRDTVQIVSAGAVIDRPLFAYRGIMLDTSRNFISLKAMKKLVDGMSYNKLNTLHWHITDSHSFPFYSQRVPQLTLYGAYTPEKIYFPEEIKEFVEYGRIRGVRVIPELDAPSHISGGWQGLERSNAVQPGPNTIQPAPVSVTSGGPMAVCVNAEPWNQFCSEPPCGQLNPVNEQTYLVLGKLYRDLLGVFDTDAFHMGGDDVNFNCWNSSKEITDFLAAQRRNRTEREFLQLWATFQRRAYVELVRAARGTELTPIVWASNLLVQENIENILDPERYIVTFRNSGRDRSLAAILDKGYRVIFANRDSWQFDCGFGDWMGEGRGSCGGYKTWQRVYDNNPLRVIAQLNTTEEIDLQPGQIIGGEASIWSEQVDEMGIEAKVWPRGAALAERLWANPFSSWRDAADRLIHHRERLVKRGINADRLQPEWCLQNQGRCSAN</sequence>
<dbReference type="InterPro" id="IPR029018">
    <property type="entry name" value="Hex-like_dom2"/>
</dbReference>
<dbReference type="FunFam" id="3.20.20.80:FF:000063">
    <property type="entry name" value="Beta-hexosaminidase"/>
    <property type="match status" value="1"/>
</dbReference>
<dbReference type="SUPFAM" id="SSF51445">
    <property type="entry name" value="(Trans)glycosidases"/>
    <property type="match status" value="1"/>
</dbReference>
<dbReference type="GO" id="GO:0030203">
    <property type="term" value="P:glycosaminoglycan metabolic process"/>
    <property type="evidence" value="ECO:0007669"/>
    <property type="project" value="TreeGrafter"/>
</dbReference>
<dbReference type="Proteomes" id="UP000094527">
    <property type="component" value="Unassembled WGS sequence"/>
</dbReference>
<dbReference type="PANTHER" id="PTHR22600:SF26">
    <property type="entry name" value="BETA-N-ACETYLHEXOSAMINIDASE"/>
    <property type="match status" value="1"/>
</dbReference>
<evidence type="ECO:0000313" key="11">
    <source>
        <dbReference type="Proteomes" id="UP000094527"/>
    </source>
</evidence>
<reference evidence="10 11" key="1">
    <citation type="journal article" date="2016" name="Genome Biol. Evol.">
        <title>Gene Family Evolution Reflects Adaptation to Soil Environmental Stressors in the Genome of the Collembolan Orchesella cincta.</title>
        <authorList>
            <person name="Faddeeva-Vakhrusheva A."/>
            <person name="Derks M.F."/>
            <person name="Anvar S.Y."/>
            <person name="Agamennone V."/>
            <person name="Suring W."/>
            <person name="Smit S."/>
            <person name="van Straalen N.M."/>
            <person name="Roelofs D."/>
        </authorList>
    </citation>
    <scope>NUCLEOTIDE SEQUENCE [LARGE SCALE GENOMIC DNA]</scope>
    <source>
        <tissue evidence="10">Mixed pool</tissue>
    </source>
</reference>
<dbReference type="Gene3D" id="3.20.20.80">
    <property type="entry name" value="Glycosidases"/>
    <property type="match status" value="1"/>
</dbReference>
<dbReference type="InterPro" id="IPR029019">
    <property type="entry name" value="HEX_eukaryotic_N"/>
</dbReference>
<dbReference type="OrthoDB" id="428480at2759"/>
<evidence type="ECO:0000256" key="2">
    <source>
        <dbReference type="ARBA" id="ARBA00006285"/>
    </source>
</evidence>
<dbReference type="Gene3D" id="3.30.379.10">
    <property type="entry name" value="Chitobiase/beta-hexosaminidase domain 2-like"/>
    <property type="match status" value="1"/>
</dbReference>
<name>A0A1D2ME11_ORCCI</name>
<evidence type="ECO:0000256" key="4">
    <source>
        <dbReference type="ARBA" id="ARBA00022801"/>
    </source>
</evidence>
<evidence type="ECO:0000259" key="8">
    <source>
        <dbReference type="Pfam" id="PF00728"/>
    </source>
</evidence>
<dbReference type="PRINTS" id="PR00738">
    <property type="entry name" value="GLHYDRLASE20"/>
</dbReference>
<keyword evidence="6 7" id="KW-0326">Glycosidase</keyword>
<organism evidence="10 11">
    <name type="scientific">Orchesella cincta</name>
    <name type="common">Springtail</name>
    <name type="synonym">Podura cincta</name>
    <dbReference type="NCBI Taxonomy" id="48709"/>
    <lineage>
        <taxon>Eukaryota</taxon>
        <taxon>Metazoa</taxon>
        <taxon>Ecdysozoa</taxon>
        <taxon>Arthropoda</taxon>
        <taxon>Hexapoda</taxon>
        <taxon>Collembola</taxon>
        <taxon>Entomobryomorpha</taxon>
        <taxon>Entomobryoidea</taxon>
        <taxon>Orchesellidae</taxon>
        <taxon>Orchesellinae</taxon>
        <taxon>Orchesella</taxon>
    </lineage>
</organism>
<dbReference type="Pfam" id="PF00728">
    <property type="entry name" value="Glyco_hydro_20"/>
    <property type="match status" value="1"/>
</dbReference>
<dbReference type="EMBL" id="LJIJ01001665">
    <property type="protein sequence ID" value="ODM91114.1"/>
    <property type="molecule type" value="Genomic_DNA"/>
</dbReference>
<accession>A0A1D2ME11</accession>
<dbReference type="InterPro" id="IPR017853">
    <property type="entry name" value="GH"/>
</dbReference>
<evidence type="ECO:0000256" key="7">
    <source>
        <dbReference type="PIRNR" id="PIRNR001093"/>
    </source>
</evidence>
<comment type="catalytic activity">
    <reaction evidence="1 7">
        <text>Hydrolysis of terminal non-reducing N-acetyl-D-hexosamine residues in N-acetyl-beta-D-hexosaminides.</text>
        <dbReference type="EC" id="3.2.1.52"/>
    </reaction>
</comment>
<evidence type="ECO:0000256" key="3">
    <source>
        <dbReference type="ARBA" id="ARBA00022729"/>
    </source>
</evidence>
<dbReference type="InterPro" id="IPR025705">
    <property type="entry name" value="Beta_hexosaminidase_sua/sub"/>
</dbReference>
<comment type="caution">
    <text evidence="10">The sequence shown here is derived from an EMBL/GenBank/DDBJ whole genome shotgun (WGS) entry which is preliminary data.</text>
</comment>
<keyword evidence="4 7" id="KW-0378">Hydrolase</keyword>
<evidence type="ECO:0000259" key="9">
    <source>
        <dbReference type="Pfam" id="PF14845"/>
    </source>
</evidence>
<dbReference type="OMA" id="YYLDMAL"/>
<evidence type="ECO:0000256" key="6">
    <source>
        <dbReference type="ARBA" id="ARBA00023295"/>
    </source>
</evidence>
<keyword evidence="11" id="KW-1185">Reference proteome</keyword>
<keyword evidence="5" id="KW-0325">Glycoprotein</keyword>
<dbReference type="PANTHER" id="PTHR22600">
    <property type="entry name" value="BETA-HEXOSAMINIDASE"/>
    <property type="match status" value="1"/>
</dbReference>
<keyword evidence="3" id="KW-0732">Signal</keyword>
<dbReference type="InterPro" id="IPR015883">
    <property type="entry name" value="Glyco_hydro_20_cat"/>
</dbReference>
<evidence type="ECO:0000256" key="1">
    <source>
        <dbReference type="ARBA" id="ARBA00001231"/>
    </source>
</evidence>
<dbReference type="CDD" id="cd06562">
    <property type="entry name" value="GH20_HexA_HexB-like"/>
    <property type="match status" value="1"/>
</dbReference>
<proteinExistence type="inferred from homology"/>
<dbReference type="PIRSF" id="PIRSF001093">
    <property type="entry name" value="B-hxosamndse_ab_euk"/>
    <property type="match status" value="1"/>
</dbReference>
<dbReference type="STRING" id="48709.A0A1D2ME11"/>
<dbReference type="SUPFAM" id="SSF55545">
    <property type="entry name" value="beta-N-acetylhexosaminidase-like domain"/>
    <property type="match status" value="1"/>
</dbReference>
<comment type="similarity">
    <text evidence="2 7">Belongs to the glycosyl hydrolase 20 family.</text>
</comment>
<dbReference type="GO" id="GO:0005886">
    <property type="term" value="C:plasma membrane"/>
    <property type="evidence" value="ECO:0007669"/>
    <property type="project" value="TreeGrafter"/>
</dbReference>
<dbReference type="GO" id="GO:0016231">
    <property type="term" value="F:beta-N-acetylglucosaminidase activity"/>
    <property type="evidence" value="ECO:0007669"/>
    <property type="project" value="TreeGrafter"/>
</dbReference>